<keyword evidence="4 7" id="KW-0862">Zinc</keyword>
<dbReference type="InterPro" id="IPR006026">
    <property type="entry name" value="Peptidase_Metallo"/>
</dbReference>
<evidence type="ECO:0000256" key="8">
    <source>
        <dbReference type="RuleBase" id="RU361183"/>
    </source>
</evidence>
<keyword evidence="6" id="KW-1015">Disulfide bond</keyword>
<evidence type="ECO:0000256" key="9">
    <source>
        <dbReference type="SAM" id="SignalP"/>
    </source>
</evidence>
<feature type="chain" id="PRO_5012836607" description="Metalloendopeptidase" evidence="9">
    <location>
        <begin position="16"/>
        <end position="385"/>
    </location>
</feature>
<evidence type="ECO:0000256" key="2">
    <source>
        <dbReference type="ARBA" id="ARBA00022723"/>
    </source>
</evidence>
<dbReference type="AlphaFoldDB" id="A0A0N5A2X6"/>
<feature type="domain" description="Peptidase M12A" evidence="10">
    <location>
        <begin position="40"/>
        <end position="233"/>
    </location>
</feature>
<comment type="caution">
    <text evidence="7">Lacks conserved residue(s) required for the propagation of feature annotation.</text>
</comment>
<evidence type="ECO:0000313" key="12">
    <source>
        <dbReference type="WBParaSite" id="PTRK_0001598700.1"/>
    </source>
</evidence>
<feature type="binding site" evidence="7">
    <location>
        <position position="140"/>
    </location>
    <ligand>
        <name>Zn(2+)</name>
        <dbReference type="ChEBI" id="CHEBI:29105"/>
        <note>catalytic</note>
    </ligand>
</feature>
<keyword evidence="1 7" id="KW-0645">Protease</keyword>
<sequence length="385" mass="43812">MYFFLIFGIINFLTAFKKNDEFFEHYQFLKTKDGIIRGKRAITKNMYYKWDFPIKYMVSAPVNVTAIDVAIKQLMDQTCLTFVRVPYLTESGLNYKRGSGCVSFVGRISDSRPQDISLSENCENPTSIQHETMHALGVRHEMSRPDRDEYIEVLSQNIFPFVMNNFKSDPVDKAETYGFKYDFGSIMHYSKTAGSMNDGLAVKAKIDHYINTPGQQVEIGFNDVKLLNYYYCNYTCKGVSTNCYYGGYPDPHNCNKCKCPRFFEGNDCSKVIPSDNSCGNTFFYVKKGQKEKIVLNGIKTCTIELLASGGKKIKMTLKNSNLSGYFDCEPDSGLEIKYLQDKTVSGPIFCGPGSNGTIISEDNFVVLRYIGLKDYNNMILEYELI</sequence>
<dbReference type="GO" id="GO:0004222">
    <property type="term" value="F:metalloendopeptidase activity"/>
    <property type="evidence" value="ECO:0007669"/>
    <property type="project" value="UniProtKB-UniRule"/>
</dbReference>
<dbReference type="Gene3D" id="3.40.390.10">
    <property type="entry name" value="Collagenase (Catalytic Domain)"/>
    <property type="match status" value="1"/>
</dbReference>
<dbReference type="SMART" id="SM00235">
    <property type="entry name" value="ZnMc"/>
    <property type="match status" value="1"/>
</dbReference>
<dbReference type="GO" id="GO:0006508">
    <property type="term" value="P:proteolysis"/>
    <property type="evidence" value="ECO:0007669"/>
    <property type="project" value="UniProtKB-KW"/>
</dbReference>
<dbReference type="PANTHER" id="PTHR10127:SF780">
    <property type="entry name" value="METALLOENDOPEPTIDASE"/>
    <property type="match status" value="1"/>
</dbReference>
<dbReference type="GO" id="GO:0008270">
    <property type="term" value="F:zinc ion binding"/>
    <property type="evidence" value="ECO:0007669"/>
    <property type="project" value="UniProtKB-UniRule"/>
</dbReference>
<dbReference type="EC" id="3.4.24.-" evidence="8"/>
<evidence type="ECO:0000256" key="7">
    <source>
        <dbReference type="PROSITE-ProRule" id="PRU01211"/>
    </source>
</evidence>
<dbReference type="InterPro" id="IPR024079">
    <property type="entry name" value="MetalloPept_cat_dom_sf"/>
</dbReference>
<dbReference type="Proteomes" id="UP000038045">
    <property type="component" value="Unplaced"/>
</dbReference>
<evidence type="ECO:0000256" key="5">
    <source>
        <dbReference type="ARBA" id="ARBA00023049"/>
    </source>
</evidence>
<dbReference type="InterPro" id="IPR001506">
    <property type="entry name" value="Peptidase_M12A"/>
</dbReference>
<keyword evidence="9" id="KW-0732">Signal</keyword>
<keyword evidence="2 7" id="KW-0479">Metal-binding</keyword>
<reference evidence="12" key="1">
    <citation type="submission" date="2017-02" db="UniProtKB">
        <authorList>
            <consortium name="WormBaseParasite"/>
        </authorList>
    </citation>
    <scope>IDENTIFICATION</scope>
</reference>
<evidence type="ECO:0000313" key="11">
    <source>
        <dbReference type="Proteomes" id="UP000038045"/>
    </source>
</evidence>
<dbReference type="WBParaSite" id="PTRK_0001598700.1">
    <property type="protein sequence ID" value="PTRK_0001598700.1"/>
    <property type="gene ID" value="PTRK_0001598700"/>
</dbReference>
<feature type="binding site" evidence="7">
    <location>
        <position position="134"/>
    </location>
    <ligand>
        <name>Zn(2+)</name>
        <dbReference type="ChEBI" id="CHEBI:29105"/>
        <note>catalytic</note>
    </ligand>
</feature>
<comment type="cofactor">
    <cofactor evidence="7 8">
        <name>Zn(2+)</name>
        <dbReference type="ChEBI" id="CHEBI:29105"/>
    </cofactor>
    <text evidence="7 8">Binds 1 zinc ion per subunit.</text>
</comment>
<evidence type="ECO:0000256" key="4">
    <source>
        <dbReference type="ARBA" id="ARBA00022833"/>
    </source>
</evidence>
<evidence type="ECO:0000259" key="10">
    <source>
        <dbReference type="PROSITE" id="PS51864"/>
    </source>
</evidence>
<dbReference type="PROSITE" id="PS51864">
    <property type="entry name" value="ASTACIN"/>
    <property type="match status" value="1"/>
</dbReference>
<keyword evidence="3 7" id="KW-0378">Hydrolase</keyword>
<proteinExistence type="predicted"/>
<dbReference type="PRINTS" id="PR00480">
    <property type="entry name" value="ASTACIN"/>
</dbReference>
<dbReference type="Pfam" id="PF01400">
    <property type="entry name" value="Astacin"/>
    <property type="match status" value="1"/>
</dbReference>
<feature type="active site" evidence="7">
    <location>
        <position position="131"/>
    </location>
</feature>
<dbReference type="InterPro" id="IPR034035">
    <property type="entry name" value="Astacin-like_dom"/>
</dbReference>
<dbReference type="CDD" id="cd04280">
    <property type="entry name" value="ZnMc_astacin_like"/>
    <property type="match status" value="1"/>
</dbReference>
<feature type="signal peptide" evidence="9">
    <location>
        <begin position="1"/>
        <end position="15"/>
    </location>
</feature>
<feature type="binding site" evidence="7">
    <location>
        <position position="130"/>
    </location>
    <ligand>
        <name>Zn(2+)</name>
        <dbReference type="ChEBI" id="CHEBI:29105"/>
        <note>catalytic</note>
    </ligand>
</feature>
<keyword evidence="5 7" id="KW-0482">Metalloprotease</keyword>
<dbReference type="SUPFAM" id="SSF55486">
    <property type="entry name" value="Metalloproteases ('zincins'), catalytic domain"/>
    <property type="match status" value="1"/>
</dbReference>
<name>A0A0N5A2X6_PARTI</name>
<keyword evidence="11" id="KW-1185">Reference proteome</keyword>
<accession>A0A0N5A2X6</accession>
<dbReference type="PANTHER" id="PTHR10127">
    <property type="entry name" value="DISCOIDIN, CUB, EGF, LAMININ , AND ZINC METALLOPROTEASE DOMAIN CONTAINING"/>
    <property type="match status" value="1"/>
</dbReference>
<protein>
    <recommendedName>
        <fullName evidence="8">Metalloendopeptidase</fullName>
        <ecNumber evidence="8">3.4.24.-</ecNumber>
    </recommendedName>
</protein>
<organism evidence="11 12">
    <name type="scientific">Parastrongyloides trichosuri</name>
    <name type="common">Possum-specific nematode worm</name>
    <dbReference type="NCBI Taxonomy" id="131310"/>
    <lineage>
        <taxon>Eukaryota</taxon>
        <taxon>Metazoa</taxon>
        <taxon>Ecdysozoa</taxon>
        <taxon>Nematoda</taxon>
        <taxon>Chromadorea</taxon>
        <taxon>Rhabditida</taxon>
        <taxon>Tylenchina</taxon>
        <taxon>Panagrolaimomorpha</taxon>
        <taxon>Strongyloidoidea</taxon>
        <taxon>Strongyloididae</taxon>
        <taxon>Parastrongyloides</taxon>
    </lineage>
</organism>
<evidence type="ECO:0000256" key="6">
    <source>
        <dbReference type="ARBA" id="ARBA00023157"/>
    </source>
</evidence>
<evidence type="ECO:0000256" key="3">
    <source>
        <dbReference type="ARBA" id="ARBA00022801"/>
    </source>
</evidence>
<evidence type="ECO:0000256" key="1">
    <source>
        <dbReference type="ARBA" id="ARBA00022670"/>
    </source>
</evidence>